<organism evidence="1 2">
    <name type="scientific">Pseudalkalibacillus berkeleyi</name>
    <dbReference type="NCBI Taxonomy" id="1069813"/>
    <lineage>
        <taxon>Bacteria</taxon>
        <taxon>Bacillati</taxon>
        <taxon>Bacillota</taxon>
        <taxon>Bacilli</taxon>
        <taxon>Bacillales</taxon>
        <taxon>Fictibacillaceae</taxon>
        <taxon>Pseudalkalibacillus</taxon>
    </lineage>
</organism>
<reference evidence="1 2" key="1">
    <citation type="submission" date="2022-01" db="EMBL/GenBank/DDBJ databases">
        <title>Alkalihalobacillus sp. EGI L200015, a novel bacterium isolated from a salt lake sediment.</title>
        <authorList>
            <person name="Gao L."/>
            <person name="Fang B.-Z."/>
            <person name="Li W.-J."/>
        </authorList>
    </citation>
    <scope>NUCLEOTIDE SEQUENCE [LARGE SCALE GENOMIC DNA]</scope>
    <source>
        <strain evidence="1 2">KCTC 12718</strain>
    </source>
</reference>
<sequence>MELYRIFYTYRTRDLNFITITGMDMTNRKLFSVLIYSPNDTIDLDHPLTPSLPEHLRTLLQNEASKINVGHYDLSSWETNVLH</sequence>
<dbReference type="EMBL" id="JAKIJS010000001">
    <property type="protein sequence ID" value="MCF6137344.1"/>
    <property type="molecule type" value="Genomic_DNA"/>
</dbReference>
<dbReference type="RefSeq" id="WP_236332853.1">
    <property type="nucleotide sequence ID" value="NZ_JAKIJS010000001.1"/>
</dbReference>
<proteinExistence type="predicted"/>
<accession>A0ABS9GX36</accession>
<comment type="caution">
    <text evidence="1">The sequence shown here is derived from an EMBL/GenBank/DDBJ whole genome shotgun (WGS) entry which is preliminary data.</text>
</comment>
<gene>
    <name evidence="1" type="ORF">L2716_06340</name>
</gene>
<name>A0ABS9GX36_9BACL</name>
<keyword evidence="2" id="KW-1185">Reference proteome</keyword>
<dbReference type="Proteomes" id="UP001649381">
    <property type="component" value="Unassembled WGS sequence"/>
</dbReference>
<protein>
    <submittedName>
        <fullName evidence="1">Uncharacterized protein</fullName>
    </submittedName>
</protein>
<evidence type="ECO:0000313" key="1">
    <source>
        <dbReference type="EMBL" id="MCF6137344.1"/>
    </source>
</evidence>
<evidence type="ECO:0000313" key="2">
    <source>
        <dbReference type="Proteomes" id="UP001649381"/>
    </source>
</evidence>